<evidence type="ECO:0000313" key="2">
    <source>
        <dbReference type="EMBL" id="SNQ49768.1"/>
    </source>
</evidence>
<sequence length="294" mass="31702">MNIAFVGDVHGCVLHVLGAAVLLQERRGIRLDAVIQVGDLGAYSSAERLDESSRRFGRDHPAQGDFLRLLDPSPSFAEGVRLALERIPSVLFVSGNHEDHDWLASLHEAAAGAAVVPVDPLAAYHHVACGNVVTVAGARVAFLGLIESAGEVDLDDGACTRLMDARSGSVDVLVTHDGPHGMSRDRRGSVQGSPKLSRLIEHLQPRLHVGGHYHHANGPRRYGRTTSYALDQLVRPKATRWDPEPINPEQRVTAGSIGLFDTETGDFAYIRDEWLAEVKGDALDLADLVAAGTR</sequence>
<dbReference type="GO" id="GO:0016787">
    <property type="term" value="F:hydrolase activity"/>
    <property type="evidence" value="ECO:0007669"/>
    <property type="project" value="InterPro"/>
</dbReference>
<dbReference type="Pfam" id="PF00149">
    <property type="entry name" value="Metallophos"/>
    <property type="match status" value="1"/>
</dbReference>
<gene>
    <name evidence="2" type="ORF">FRACA_370045</name>
</gene>
<organism evidence="2 3">
    <name type="scientific">Frankia canadensis</name>
    <dbReference type="NCBI Taxonomy" id="1836972"/>
    <lineage>
        <taxon>Bacteria</taxon>
        <taxon>Bacillati</taxon>
        <taxon>Actinomycetota</taxon>
        <taxon>Actinomycetes</taxon>
        <taxon>Frankiales</taxon>
        <taxon>Frankiaceae</taxon>
        <taxon>Frankia</taxon>
    </lineage>
</organism>
<keyword evidence="3" id="KW-1185">Reference proteome</keyword>
<accession>A0A2I2KVU1</accession>
<evidence type="ECO:0000259" key="1">
    <source>
        <dbReference type="Pfam" id="PF00149"/>
    </source>
</evidence>
<proteinExistence type="predicted"/>
<dbReference type="InterPro" id="IPR004843">
    <property type="entry name" value="Calcineurin-like_PHP"/>
</dbReference>
<reference evidence="2 3" key="1">
    <citation type="submission" date="2017-06" db="EMBL/GenBank/DDBJ databases">
        <authorList>
            <person name="Kim H.J."/>
            <person name="Triplett B.A."/>
        </authorList>
    </citation>
    <scope>NUCLEOTIDE SEQUENCE [LARGE SCALE GENOMIC DNA]</scope>
    <source>
        <strain evidence="2">FRACA_ARgP5</strain>
    </source>
</reference>
<dbReference type="Proteomes" id="UP000234331">
    <property type="component" value="Unassembled WGS sequence"/>
</dbReference>
<dbReference type="AlphaFoldDB" id="A0A2I2KVU1"/>
<dbReference type="Gene3D" id="3.60.21.10">
    <property type="match status" value="1"/>
</dbReference>
<name>A0A2I2KVU1_9ACTN</name>
<evidence type="ECO:0000313" key="3">
    <source>
        <dbReference type="Proteomes" id="UP000234331"/>
    </source>
</evidence>
<protein>
    <submittedName>
        <fullName evidence="2">Predicted phosphoesterase</fullName>
    </submittedName>
</protein>
<dbReference type="InterPro" id="IPR029052">
    <property type="entry name" value="Metallo-depent_PP-like"/>
</dbReference>
<dbReference type="EMBL" id="FZMO01000301">
    <property type="protein sequence ID" value="SNQ49768.1"/>
    <property type="molecule type" value="Genomic_DNA"/>
</dbReference>
<feature type="domain" description="Calcineurin-like phosphoesterase" evidence="1">
    <location>
        <begin position="1"/>
        <end position="215"/>
    </location>
</feature>
<dbReference type="SUPFAM" id="SSF56300">
    <property type="entry name" value="Metallo-dependent phosphatases"/>
    <property type="match status" value="1"/>
</dbReference>
<dbReference type="RefSeq" id="WP_101833184.1">
    <property type="nucleotide sequence ID" value="NZ_FZMO01000301.1"/>
</dbReference>